<dbReference type="PATRIC" id="fig|1068978.7.peg.823"/>
<dbReference type="KEGG" id="amq:AMETH_0786"/>
<evidence type="ECO:0000313" key="3">
    <source>
        <dbReference type="Proteomes" id="UP000062973"/>
    </source>
</evidence>
<feature type="domain" description="DUF1918" evidence="1">
    <location>
        <begin position="2"/>
        <end position="58"/>
    </location>
</feature>
<dbReference type="InterPro" id="IPR015035">
    <property type="entry name" value="DUF1918"/>
</dbReference>
<evidence type="ECO:0000313" key="2">
    <source>
        <dbReference type="EMBL" id="AIJ20878.1"/>
    </source>
</evidence>
<dbReference type="HOGENOM" id="CLU_172512_1_1_11"/>
<accession>A0A076MJ34</accession>
<dbReference type="Pfam" id="PF08940">
    <property type="entry name" value="DUF1918"/>
    <property type="match status" value="1"/>
</dbReference>
<protein>
    <recommendedName>
        <fullName evidence="1">DUF1918 domain-containing protein</fullName>
    </recommendedName>
</protein>
<proteinExistence type="predicted"/>
<dbReference type="AlphaFoldDB" id="A0A076MJ34"/>
<gene>
    <name evidence="2" type="ORF">AMETH_0786</name>
</gene>
<dbReference type="STRING" id="1068978.AMETH_0786"/>
<dbReference type="Gene3D" id="2.30.30.440">
    <property type="entry name" value="Domain of unknown function DUF1918"/>
    <property type="match status" value="1"/>
</dbReference>
<name>A0A076MJ34_AMYME</name>
<evidence type="ECO:0000259" key="1">
    <source>
        <dbReference type="Pfam" id="PF08940"/>
    </source>
</evidence>
<reference evidence="2 3" key="1">
    <citation type="submission" date="2014-07" db="EMBL/GenBank/DDBJ databases">
        <title>Whole Genome Sequence of the Amycolatopsis methanolica 239.</title>
        <authorList>
            <person name="Tang B."/>
        </authorList>
    </citation>
    <scope>NUCLEOTIDE SEQUENCE [LARGE SCALE GENOMIC DNA]</scope>
    <source>
        <strain evidence="2 3">239</strain>
    </source>
</reference>
<dbReference type="eggNOG" id="COG2905">
    <property type="taxonomic scope" value="Bacteria"/>
</dbReference>
<keyword evidence="3" id="KW-1185">Reference proteome</keyword>
<dbReference type="SUPFAM" id="SSF50118">
    <property type="entry name" value="Cell growth inhibitor/plasmid maintenance toxic component"/>
    <property type="match status" value="1"/>
</dbReference>
<dbReference type="EMBL" id="CP009110">
    <property type="protein sequence ID" value="AIJ20878.1"/>
    <property type="molecule type" value="Genomic_DNA"/>
</dbReference>
<dbReference type="Proteomes" id="UP000062973">
    <property type="component" value="Chromosome"/>
</dbReference>
<sequence>MMHATVGDRILVHGRTVGAAEQRGEIVEVRGENGGPPYLVRFADGHEGLIFPGSDCEVSHEKQEHNA</sequence>
<organism evidence="2 3">
    <name type="scientific">Amycolatopsis methanolica 239</name>
    <dbReference type="NCBI Taxonomy" id="1068978"/>
    <lineage>
        <taxon>Bacteria</taxon>
        <taxon>Bacillati</taxon>
        <taxon>Actinomycetota</taxon>
        <taxon>Actinomycetes</taxon>
        <taxon>Pseudonocardiales</taxon>
        <taxon>Pseudonocardiaceae</taxon>
        <taxon>Amycolatopsis</taxon>
        <taxon>Amycolatopsis methanolica group</taxon>
    </lineage>
</organism>